<dbReference type="SUPFAM" id="SSF46911">
    <property type="entry name" value="Ribosomal protein S18"/>
    <property type="match status" value="1"/>
</dbReference>
<evidence type="ECO:0000256" key="1">
    <source>
        <dbReference type="ARBA" id="ARBA00022980"/>
    </source>
</evidence>
<dbReference type="InterPro" id="IPR001648">
    <property type="entry name" value="Ribosomal_bS18"/>
</dbReference>
<proteinExistence type="predicted"/>
<dbReference type="EMBL" id="MN935479">
    <property type="protein sequence ID" value="QOU10742.1"/>
    <property type="molecule type" value="Genomic_DNA"/>
</dbReference>
<keyword evidence="3" id="KW-0934">Plastid</keyword>
<dbReference type="Pfam" id="PF01084">
    <property type="entry name" value="Ribosomal_S18"/>
    <property type="match status" value="1"/>
</dbReference>
<evidence type="ECO:0000256" key="2">
    <source>
        <dbReference type="ARBA" id="ARBA00023274"/>
    </source>
</evidence>
<gene>
    <name evidence="3" type="primary">rps18</name>
    <name evidence="3" type="ORF">SpumellaPt_p044</name>
</gene>
<geneLocation type="plastid" evidence="3"/>
<keyword evidence="2" id="KW-0687">Ribonucleoprotein</keyword>
<evidence type="ECO:0000313" key="3">
    <source>
        <dbReference type="EMBL" id="QOU10742.1"/>
    </source>
</evidence>
<dbReference type="GO" id="GO:0006412">
    <property type="term" value="P:translation"/>
    <property type="evidence" value="ECO:0007669"/>
    <property type="project" value="InterPro"/>
</dbReference>
<keyword evidence="1 3" id="KW-0689">Ribosomal protein</keyword>
<name>A0A7S6TBB7_9STRA</name>
<protein>
    <submittedName>
        <fullName evidence="3">Ribosomal protein S18</fullName>
    </submittedName>
</protein>
<dbReference type="InterPro" id="IPR036870">
    <property type="entry name" value="Ribosomal_bS18_sf"/>
</dbReference>
<dbReference type="GO" id="GO:1990904">
    <property type="term" value="C:ribonucleoprotein complex"/>
    <property type="evidence" value="ECO:0007669"/>
    <property type="project" value="UniProtKB-KW"/>
</dbReference>
<dbReference type="Gene3D" id="4.10.640.10">
    <property type="entry name" value="Ribosomal protein S18"/>
    <property type="match status" value="1"/>
</dbReference>
<dbReference type="GO" id="GO:0003735">
    <property type="term" value="F:structural constituent of ribosome"/>
    <property type="evidence" value="ECO:0007669"/>
    <property type="project" value="InterPro"/>
</dbReference>
<sequence>MSLSQSAKLLFASEFDSILIELLHKFLNPTGKILARTETSLSSRQQRKISKIIRRARANGLIECVL</sequence>
<dbReference type="AlphaFoldDB" id="A0A7S6TBB7"/>
<dbReference type="PRINTS" id="PR00974">
    <property type="entry name" value="RIBOSOMALS18"/>
</dbReference>
<accession>A0A7S6TBB7</accession>
<dbReference type="GO" id="GO:0005840">
    <property type="term" value="C:ribosome"/>
    <property type="evidence" value="ECO:0007669"/>
    <property type="project" value="UniProtKB-KW"/>
</dbReference>
<reference evidence="3" key="1">
    <citation type="journal article" date="2020" name="Front. Plant Sci.">
        <title>Comparative Plastid Genomics of Non-Photosynthetic Chrysophytes: Genome Reduction and Compaction.</title>
        <authorList>
            <person name="Kim J.I."/>
            <person name="Jeong M."/>
            <person name="Archibald J.M."/>
            <person name="Shin W."/>
        </authorList>
    </citation>
    <scope>NUCLEOTIDE SEQUENCE</scope>
    <source>
        <strain evidence="3">Baekdong012001B8</strain>
    </source>
</reference>
<organism evidence="3">
    <name type="scientific">Spumella sp. Baekdong012001B8</name>
    <dbReference type="NCBI Taxonomy" id="2782410"/>
    <lineage>
        <taxon>Eukaryota</taxon>
        <taxon>Sar</taxon>
        <taxon>Stramenopiles</taxon>
        <taxon>Ochrophyta</taxon>
        <taxon>Chrysophyceae</taxon>
        <taxon>Chromulinales</taxon>
        <taxon>Chromulinaceae</taxon>
        <taxon>Spumella</taxon>
    </lineage>
</organism>